<evidence type="ECO:0000313" key="1">
    <source>
        <dbReference type="EMBL" id="OGK64889.1"/>
    </source>
</evidence>
<reference evidence="1 2" key="1">
    <citation type="journal article" date="2016" name="Nat. Commun.">
        <title>Thousands of microbial genomes shed light on interconnected biogeochemical processes in an aquifer system.</title>
        <authorList>
            <person name="Anantharaman K."/>
            <person name="Brown C.T."/>
            <person name="Hug L.A."/>
            <person name="Sharon I."/>
            <person name="Castelle C.J."/>
            <person name="Probst A.J."/>
            <person name="Thomas B.C."/>
            <person name="Singh A."/>
            <person name="Wilkins M.J."/>
            <person name="Karaoz U."/>
            <person name="Brodie E.L."/>
            <person name="Williams K.H."/>
            <person name="Hubbard S.S."/>
            <person name="Banfield J.F."/>
        </authorList>
    </citation>
    <scope>NUCLEOTIDE SEQUENCE [LARGE SCALE GENOMIC DNA]</scope>
</reference>
<accession>A0A1F7KAK0</accession>
<dbReference type="AlphaFoldDB" id="A0A1F7KAK0"/>
<dbReference type="EMBL" id="MGBG01000013">
    <property type="protein sequence ID" value="OGK64889.1"/>
    <property type="molecule type" value="Genomic_DNA"/>
</dbReference>
<protein>
    <submittedName>
        <fullName evidence="1">Uncharacterized protein</fullName>
    </submittedName>
</protein>
<name>A0A1F7KAK0_9BACT</name>
<dbReference type="Proteomes" id="UP000178450">
    <property type="component" value="Unassembled WGS sequence"/>
</dbReference>
<sequence length="60" mass="6899">MYAIVVVVLFVSFFLAVWSMKKEQGTTELQELSKKYRQSKIKGGILIEKGEPPKHYSSYS</sequence>
<comment type="caution">
    <text evidence="1">The sequence shown here is derived from an EMBL/GenBank/DDBJ whole genome shotgun (WGS) entry which is preliminary data.</text>
</comment>
<evidence type="ECO:0000313" key="2">
    <source>
        <dbReference type="Proteomes" id="UP000178450"/>
    </source>
</evidence>
<organism evidence="1 2">
    <name type="scientific">Candidatus Roizmanbacteria bacterium RIFOXYA1_FULL_41_12</name>
    <dbReference type="NCBI Taxonomy" id="1802082"/>
    <lineage>
        <taxon>Bacteria</taxon>
        <taxon>Candidatus Roizmaniibacteriota</taxon>
    </lineage>
</organism>
<gene>
    <name evidence="1" type="ORF">A2209_04280</name>
</gene>
<proteinExistence type="predicted"/>